<comment type="caution">
    <text evidence="1">The sequence shown here is derived from an EMBL/GenBank/DDBJ whole genome shotgun (WGS) entry which is preliminary data.</text>
</comment>
<protein>
    <submittedName>
        <fullName evidence="1">Uncharacterized protein</fullName>
    </submittedName>
</protein>
<accession>A0AAN6QBG4</accession>
<dbReference type="GeneID" id="89934216"/>
<dbReference type="RefSeq" id="XP_064664679.1">
    <property type="nucleotide sequence ID" value="XM_064810092.1"/>
</dbReference>
<evidence type="ECO:0000313" key="2">
    <source>
        <dbReference type="Proteomes" id="UP001302812"/>
    </source>
</evidence>
<reference evidence="1" key="1">
    <citation type="journal article" date="2023" name="Mol. Phylogenet. Evol.">
        <title>Genome-scale phylogeny and comparative genomics of the fungal order Sordariales.</title>
        <authorList>
            <person name="Hensen N."/>
            <person name="Bonometti L."/>
            <person name="Westerberg I."/>
            <person name="Brannstrom I.O."/>
            <person name="Guillou S."/>
            <person name="Cros-Aarteil S."/>
            <person name="Calhoun S."/>
            <person name="Haridas S."/>
            <person name="Kuo A."/>
            <person name="Mondo S."/>
            <person name="Pangilinan J."/>
            <person name="Riley R."/>
            <person name="LaButti K."/>
            <person name="Andreopoulos B."/>
            <person name="Lipzen A."/>
            <person name="Chen C."/>
            <person name="Yan M."/>
            <person name="Daum C."/>
            <person name="Ng V."/>
            <person name="Clum A."/>
            <person name="Steindorff A."/>
            <person name="Ohm R.A."/>
            <person name="Martin F."/>
            <person name="Silar P."/>
            <person name="Natvig D.O."/>
            <person name="Lalanne C."/>
            <person name="Gautier V."/>
            <person name="Ament-Velasquez S.L."/>
            <person name="Kruys A."/>
            <person name="Hutchinson M.I."/>
            <person name="Powell A.J."/>
            <person name="Barry K."/>
            <person name="Miller A.N."/>
            <person name="Grigoriev I.V."/>
            <person name="Debuchy R."/>
            <person name="Gladieux P."/>
            <person name="Hiltunen Thoren M."/>
            <person name="Johannesson H."/>
        </authorList>
    </citation>
    <scope>NUCLEOTIDE SEQUENCE</scope>
    <source>
        <strain evidence="1">CBS 508.74</strain>
    </source>
</reference>
<keyword evidence="2" id="KW-1185">Reference proteome</keyword>
<organism evidence="1 2">
    <name type="scientific">Canariomyces notabilis</name>
    <dbReference type="NCBI Taxonomy" id="2074819"/>
    <lineage>
        <taxon>Eukaryota</taxon>
        <taxon>Fungi</taxon>
        <taxon>Dikarya</taxon>
        <taxon>Ascomycota</taxon>
        <taxon>Pezizomycotina</taxon>
        <taxon>Sordariomycetes</taxon>
        <taxon>Sordariomycetidae</taxon>
        <taxon>Sordariales</taxon>
        <taxon>Chaetomiaceae</taxon>
        <taxon>Canariomyces</taxon>
    </lineage>
</organism>
<reference evidence="1" key="2">
    <citation type="submission" date="2023-05" db="EMBL/GenBank/DDBJ databases">
        <authorList>
            <consortium name="Lawrence Berkeley National Laboratory"/>
            <person name="Steindorff A."/>
            <person name="Hensen N."/>
            <person name="Bonometti L."/>
            <person name="Westerberg I."/>
            <person name="Brannstrom I.O."/>
            <person name="Guillou S."/>
            <person name="Cros-Aarteil S."/>
            <person name="Calhoun S."/>
            <person name="Haridas S."/>
            <person name="Kuo A."/>
            <person name="Mondo S."/>
            <person name="Pangilinan J."/>
            <person name="Riley R."/>
            <person name="Labutti K."/>
            <person name="Andreopoulos B."/>
            <person name="Lipzen A."/>
            <person name="Chen C."/>
            <person name="Yanf M."/>
            <person name="Daum C."/>
            <person name="Ng V."/>
            <person name="Clum A."/>
            <person name="Ohm R."/>
            <person name="Martin F."/>
            <person name="Silar P."/>
            <person name="Natvig D."/>
            <person name="Lalanne C."/>
            <person name="Gautier V."/>
            <person name="Ament-Velasquez S.L."/>
            <person name="Kruys A."/>
            <person name="Hutchinson M.I."/>
            <person name="Powell A.J."/>
            <person name="Barry K."/>
            <person name="Miller A.N."/>
            <person name="Grigoriev I.V."/>
            <person name="Debuchy R."/>
            <person name="Gladieux P."/>
            <person name="Thoren M.H."/>
            <person name="Johannesson H."/>
        </authorList>
    </citation>
    <scope>NUCLEOTIDE SEQUENCE</scope>
    <source>
        <strain evidence="1">CBS 508.74</strain>
    </source>
</reference>
<gene>
    <name evidence="1" type="ORF">N656DRAFT_559862</name>
</gene>
<name>A0AAN6QBG4_9PEZI</name>
<dbReference type="EMBL" id="MU853382">
    <property type="protein sequence ID" value="KAK4107109.1"/>
    <property type="molecule type" value="Genomic_DNA"/>
</dbReference>
<dbReference type="Proteomes" id="UP001302812">
    <property type="component" value="Unassembled WGS sequence"/>
</dbReference>
<sequence length="152" mass="17275">MILSTCARCTILSTCARIKACFSTKHEQGADAIRGRKPMRYGVKEQNWEEGTGIETMVSISKPPRQSLRYTMIEEGGSQDPLTSDTEDVYNPFIIRSALRVQVVPQRIYHVLRCVLIPCYDSSLSTYRECIVQIHRQELQASALGQRRLLPI</sequence>
<evidence type="ECO:0000313" key="1">
    <source>
        <dbReference type="EMBL" id="KAK4107109.1"/>
    </source>
</evidence>
<dbReference type="AlphaFoldDB" id="A0AAN6QBG4"/>
<proteinExistence type="predicted"/>